<keyword evidence="2" id="KW-1185">Reference proteome</keyword>
<dbReference type="STRING" id="1080227.A8L45_00750"/>
<dbReference type="EMBL" id="LYBM01000001">
    <property type="protein sequence ID" value="ODA36164.1"/>
    <property type="molecule type" value="Genomic_DNA"/>
</dbReference>
<dbReference type="SUPFAM" id="SSF52540">
    <property type="entry name" value="P-loop containing nucleoside triphosphate hydrolases"/>
    <property type="match status" value="1"/>
</dbReference>
<reference evidence="1 2" key="1">
    <citation type="submission" date="2016-05" db="EMBL/GenBank/DDBJ databases">
        <title>Genomic Taxonomy of the Vibrionaceae.</title>
        <authorList>
            <person name="Gomez-Gil B."/>
            <person name="Enciso-Ibarra J."/>
        </authorList>
    </citation>
    <scope>NUCLEOTIDE SEQUENCE [LARGE SCALE GENOMIC DNA]</scope>
    <source>
        <strain evidence="1 2">CAIM 1920</strain>
    </source>
</reference>
<evidence type="ECO:0000313" key="1">
    <source>
        <dbReference type="EMBL" id="ODA36164.1"/>
    </source>
</evidence>
<evidence type="ECO:0008006" key="3">
    <source>
        <dbReference type="Google" id="ProtNLM"/>
    </source>
</evidence>
<sequence>MPIICLEGASGIGKSTAAFFMEKEYGYVRIPEVNELFEQSSGEPDDWYFEMQVKRWELANEVSQSGEVAILDGDHLQPVWYNWILDDLNFQPFDAVLDFYSKAFLQGKLDFPDSYVLLHTSIDELRIRKENDKSRNRSHFDMHLRLIEPQHEYFESLRSGGLKGVSFIEATSPVDIGNYCHNMQKVGLVKNPNKPGFNIFEDYINSKVTSKGKGREKAAPML</sequence>
<protein>
    <recommendedName>
        <fullName evidence="3">Chloramphenicol acetyltransferase</fullName>
    </recommendedName>
</protein>
<dbReference type="OrthoDB" id="8281890at2"/>
<dbReference type="Gene3D" id="3.40.50.300">
    <property type="entry name" value="P-loop containing nucleotide triphosphate hydrolases"/>
    <property type="match status" value="1"/>
</dbReference>
<proteinExistence type="predicted"/>
<evidence type="ECO:0000313" key="2">
    <source>
        <dbReference type="Proteomes" id="UP000094936"/>
    </source>
</evidence>
<comment type="caution">
    <text evidence="1">The sequence shown here is derived from an EMBL/GenBank/DDBJ whole genome shotgun (WGS) entry which is preliminary data.</text>
</comment>
<dbReference type="InterPro" id="IPR027417">
    <property type="entry name" value="P-loop_NTPase"/>
</dbReference>
<gene>
    <name evidence="1" type="ORF">A8L45_00750</name>
</gene>
<name>A0A1C3ESF9_9GAMM</name>
<dbReference type="AlphaFoldDB" id="A0A1C3ESF9"/>
<dbReference type="Proteomes" id="UP000094936">
    <property type="component" value="Unassembled WGS sequence"/>
</dbReference>
<organism evidence="1 2">
    <name type="scientific">Veronia pacifica</name>
    <dbReference type="NCBI Taxonomy" id="1080227"/>
    <lineage>
        <taxon>Bacteria</taxon>
        <taxon>Pseudomonadati</taxon>
        <taxon>Pseudomonadota</taxon>
        <taxon>Gammaproteobacteria</taxon>
        <taxon>Vibrionales</taxon>
        <taxon>Vibrionaceae</taxon>
        <taxon>Veronia</taxon>
    </lineage>
</organism>
<accession>A0A1C3ESF9</accession>
<dbReference type="RefSeq" id="WP_068898187.1">
    <property type="nucleotide sequence ID" value="NZ_JBHUIF010000002.1"/>
</dbReference>